<keyword evidence="7" id="KW-1185">Reference proteome</keyword>
<dbReference type="HOGENOM" id="CLU_069356_27_0_4"/>
<feature type="domain" description="HTH tetR-type" evidence="5">
    <location>
        <begin position="6"/>
        <end position="66"/>
    </location>
</feature>
<accession>C3X9V8</accession>
<dbReference type="SUPFAM" id="SSF46689">
    <property type="entry name" value="Homeodomain-like"/>
    <property type="match status" value="1"/>
</dbReference>
<dbReference type="PANTHER" id="PTHR30055:SF146">
    <property type="entry name" value="HTH-TYPE TRANSCRIPTIONAL DUAL REGULATOR CECR"/>
    <property type="match status" value="1"/>
</dbReference>
<dbReference type="Gene3D" id="1.10.357.10">
    <property type="entry name" value="Tetracycline Repressor, domain 2"/>
    <property type="match status" value="1"/>
</dbReference>
<dbReference type="InterPro" id="IPR050109">
    <property type="entry name" value="HTH-type_TetR-like_transc_reg"/>
</dbReference>
<evidence type="ECO:0000256" key="1">
    <source>
        <dbReference type="ARBA" id="ARBA00023015"/>
    </source>
</evidence>
<keyword evidence="1" id="KW-0805">Transcription regulation</keyword>
<dbReference type="PRINTS" id="PR00455">
    <property type="entry name" value="HTHTETR"/>
</dbReference>
<evidence type="ECO:0000259" key="5">
    <source>
        <dbReference type="PROSITE" id="PS50977"/>
    </source>
</evidence>
<evidence type="ECO:0000256" key="4">
    <source>
        <dbReference type="PROSITE-ProRule" id="PRU00335"/>
    </source>
</evidence>
<dbReference type="GeneID" id="77135022"/>
<reference evidence="6 7" key="1">
    <citation type="submission" date="2009-02" db="EMBL/GenBank/DDBJ databases">
        <title>The Genome Sequence of Oxalobacter formigenes OXCC13.</title>
        <authorList>
            <consortium name="The Broad Institute Genome Sequencing Platform"/>
            <person name="Ward D."/>
            <person name="Young S.K."/>
            <person name="Kodira C.D."/>
            <person name="Zeng Q."/>
            <person name="Koehrsen M."/>
            <person name="Alvarado L."/>
            <person name="Berlin A."/>
            <person name="Borenstein D."/>
            <person name="Chen Z."/>
            <person name="Engels R."/>
            <person name="Freedman E."/>
            <person name="Gellesch M."/>
            <person name="Goldberg J."/>
            <person name="Griggs A."/>
            <person name="Gujja S."/>
            <person name="Heiman D."/>
            <person name="Hepburn T."/>
            <person name="Howarth C."/>
            <person name="Jen D."/>
            <person name="Larson L."/>
            <person name="Lewis B."/>
            <person name="Mehta T."/>
            <person name="Park D."/>
            <person name="Pearson M."/>
            <person name="Roberts A."/>
            <person name="Saif S."/>
            <person name="Shea T."/>
            <person name="Shenoy N."/>
            <person name="Sisk P."/>
            <person name="Stolte C."/>
            <person name="Sykes S."/>
            <person name="Walk T."/>
            <person name="White J."/>
            <person name="Yandava C."/>
            <person name="Allison M.J."/>
            <person name="Lander E."/>
            <person name="Nusbaum C."/>
            <person name="Galagan J."/>
            <person name="Birren B."/>
        </authorList>
    </citation>
    <scope>NUCLEOTIDE SEQUENCE [LARGE SCALE GENOMIC DNA]</scope>
    <source>
        <strain evidence="6 7">OXCC13</strain>
    </source>
</reference>
<dbReference type="eggNOG" id="COG1309">
    <property type="taxonomic scope" value="Bacteria"/>
</dbReference>
<name>C3X9V8_OXAFO</name>
<keyword evidence="3" id="KW-0804">Transcription</keyword>
<proteinExistence type="predicted"/>
<dbReference type="FunFam" id="1.10.10.60:FF:000141">
    <property type="entry name" value="TetR family transcriptional regulator"/>
    <property type="match status" value="1"/>
</dbReference>
<gene>
    <name evidence="6" type="ORF">OFBG_01012</name>
</gene>
<keyword evidence="2 4" id="KW-0238">DNA-binding</keyword>
<dbReference type="Proteomes" id="UP000005089">
    <property type="component" value="Unassembled WGS sequence"/>
</dbReference>
<dbReference type="Pfam" id="PF14246">
    <property type="entry name" value="TetR_C_7"/>
    <property type="match status" value="1"/>
</dbReference>
<evidence type="ECO:0000256" key="2">
    <source>
        <dbReference type="ARBA" id="ARBA00023125"/>
    </source>
</evidence>
<dbReference type="STRING" id="847.BRW83_1135"/>
<dbReference type="EMBL" id="GG658170">
    <property type="protein sequence ID" value="EEO29984.1"/>
    <property type="molecule type" value="Genomic_DNA"/>
</dbReference>
<protein>
    <submittedName>
        <fullName evidence="6">Transcriptional regulator, TetR family</fullName>
    </submittedName>
</protein>
<dbReference type="InterPro" id="IPR009057">
    <property type="entry name" value="Homeodomain-like_sf"/>
</dbReference>
<evidence type="ECO:0000256" key="3">
    <source>
        <dbReference type="ARBA" id="ARBA00023163"/>
    </source>
</evidence>
<dbReference type="OrthoDB" id="8535430at2"/>
<dbReference type="SUPFAM" id="SSF48498">
    <property type="entry name" value="Tetracyclin repressor-like, C-terminal domain"/>
    <property type="match status" value="1"/>
</dbReference>
<sequence length="227" mass="25775">MKKRTEEKREAILDAATAVFRDMGFHNASMNAIAARLGGSKMTLYSYFPSKEAIFLEVVRRVSLDKNETISSFLEEPAIMDDSRQKASEAFLELERPDDDIGSILKRFGEKFIAFIYSPKVLAVRRALLAESYRPEIGHYFYEHGPGKTIELITVFLEKAMKKGQLRPDMDAYAAATHLRSLLNARWYERCLFELVKAPSDEEMQKSVADAVRVFLAAYGVNTGKKD</sequence>
<dbReference type="PROSITE" id="PS50977">
    <property type="entry name" value="HTH_TETR_2"/>
    <property type="match status" value="1"/>
</dbReference>
<evidence type="ECO:0000313" key="7">
    <source>
        <dbReference type="Proteomes" id="UP000005089"/>
    </source>
</evidence>
<evidence type="ECO:0000313" key="6">
    <source>
        <dbReference type="EMBL" id="EEO29984.1"/>
    </source>
</evidence>
<dbReference type="Gene3D" id="1.10.10.60">
    <property type="entry name" value="Homeodomain-like"/>
    <property type="match status" value="1"/>
</dbReference>
<dbReference type="InterPro" id="IPR039536">
    <property type="entry name" value="TetR_C_Proteobacteria"/>
</dbReference>
<organism evidence="6 7">
    <name type="scientific">Oxalobacter formigenes OXCC13</name>
    <dbReference type="NCBI Taxonomy" id="556269"/>
    <lineage>
        <taxon>Bacteria</taxon>
        <taxon>Pseudomonadati</taxon>
        <taxon>Pseudomonadota</taxon>
        <taxon>Betaproteobacteria</taxon>
        <taxon>Burkholderiales</taxon>
        <taxon>Oxalobacteraceae</taxon>
        <taxon>Oxalobacter</taxon>
    </lineage>
</organism>
<dbReference type="GO" id="GO:0003700">
    <property type="term" value="F:DNA-binding transcription factor activity"/>
    <property type="evidence" value="ECO:0007669"/>
    <property type="project" value="TreeGrafter"/>
</dbReference>
<feature type="DNA-binding region" description="H-T-H motif" evidence="4">
    <location>
        <begin position="29"/>
        <end position="48"/>
    </location>
</feature>
<dbReference type="InterPro" id="IPR036271">
    <property type="entry name" value="Tet_transcr_reg_TetR-rel_C_sf"/>
</dbReference>
<dbReference type="GO" id="GO:0000976">
    <property type="term" value="F:transcription cis-regulatory region binding"/>
    <property type="evidence" value="ECO:0007669"/>
    <property type="project" value="TreeGrafter"/>
</dbReference>
<dbReference type="AlphaFoldDB" id="C3X9V8"/>
<dbReference type="Pfam" id="PF00440">
    <property type="entry name" value="TetR_N"/>
    <property type="match status" value="1"/>
</dbReference>
<dbReference type="InterPro" id="IPR001647">
    <property type="entry name" value="HTH_TetR"/>
</dbReference>
<dbReference type="PANTHER" id="PTHR30055">
    <property type="entry name" value="HTH-TYPE TRANSCRIPTIONAL REGULATOR RUTR"/>
    <property type="match status" value="1"/>
</dbReference>
<dbReference type="RefSeq" id="WP_005880807.1">
    <property type="nucleotide sequence ID" value="NZ_CP019430.1"/>
</dbReference>